<dbReference type="OrthoDB" id="10250660at2759"/>
<protein>
    <recommendedName>
        <fullName evidence="4">tRNA (uracil(54)-C(5))-methyltransferase</fullName>
        <ecNumber evidence="4">2.1.1.35</ecNumber>
    </recommendedName>
</protein>
<evidence type="ECO:0000256" key="2">
    <source>
        <dbReference type="ARBA" id="ARBA00022679"/>
    </source>
</evidence>
<name>A0A6P8YEZ9_THRPL</name>
<feature type="binding site" evidence="6">
    <location>
        <position position="334"/>
    </location>
    <ligand>
        <name>S-adenosyl-L-methionine</name>
        <dbReference type="ChEBI" id="CHEBI:59789"/>
    </ligand>
</feature>
<comment type="caution">
    <text evidence="6">Lacks conserved residue(s) required for the propagation of feature annotation.</text>
</comment>
<reference evidence="9" key="1">
    <citation type="submission" date="2025-08" db="UniProtKB">
        <authorList>
            <consortium name="RefSeq"/>
        </authorList>
    </citation>
    <scope>IDENTIFICATION</scope>
    <source>
        <tissue evidence="9">Total insect</tissue>
    </source>
</reference>
<dbReference type="PROSITE" id="PS51687">
    <property type="entry name" value="SAM_MT_RNA_M5U"/>
    <property type="match status" value="1"/>
</dbReference>
<comment type="similarity">
    <text evidence="6">Belongs to the class I-like SAM-binding methyltransferase superfamily. RNA M5U methyltransferase family.</text>
</comment>
<dbReference type="GO" id="GO:0032259">
    <property type="term" value="P:methylation"/>
    <property type="evidence" value="ECO:0007669"/>
    <property type="project" value="UniProtKB-KW"/>
</dbReference>
<dbReference type="KEGG" id="tpal:117640198"/>
<dbReference type="InterPro" id="IPR010280">
    <property type="entry name" value="U5_MeTrfase_fam"/>
</dbReference>
<dbReference type="InterPro" id="IPR025714">
    <property type="entry name" value="Methyltranfer_dom"/>
</dbReference>
<dbReference type="SUPFAM" id="SSF53335">
    <property type="entry name" value="S-adenosyl-L-methionine-dependent methyltransferases"/>
    <property type="match status" value="1"/>
</dbReference>
<dbReference type="Pfam" id="PF13847">
    <property type="entry name" value="Methyltransf_31"/>
    <property type="match status" value="1"/>
</dbReference>
<dbReference type="GO" id="GO:0030697">
    <property type="term" value="F:tRNA (uracil(54)-C5)-methyltransferase activity, S-adenosyl methionine-dependent"/>
    <property type="evidence" value="ECO:0007669"/>
    <property type="project" value="UniProtKB-EC"/>
</dbReference>
<keyword evidence="8" id="KW-1185">Reference proteome</keyword>
<gene>
    <name evidence="9" type="primary">LOC117640198</name>
</gene>
<dbReference type="AlphaFoldDB" id="A0A6P8YEZ9"/>
<keyword evidence="1 6" id="KW-0489">Methyltransferase</keyword>
<dbReference type="Gene3D" id="3.40.50.150">
    <property type="entry name" value="Vaccinia Virus protein VP39"/>
    <property type="match status" value="1"/>
</dbReference>
<evidence type="ECO:0000313" key="8">
    <source>
        <dbReference type="Proteomes" id="UP000515158"/>
    </source>
</evidence>
<keyword evidence="3 6" id="KW-0949">S-adenosyl-L-methionine</keyword>
<feature type="domain" description="Methyltransferase" evidence="7">
    <location>
        <begin position="305"/>
        <end position="366"/>
    </location>
</feature>
<dbReference type="GO" id="GO:0003723">
    <property type="term" value="F:RNA binding"/>
    <property type="evidence" value="ECO:0007669"/>
    <property type="project" value="TreeGrafter"/>
</dbReference>
<dbReference type="PANTHER" id="PTHR45904:SF1">
    <property type="entry name" value="TRNA (URACIL-5-)-METHYLTRANSFERASE HOMOLOG B"/>
    <property type="match status" value="1"/>
</dbReference>
<proteinExistence type="inferred from homology"/>
<dbReference type="RefSeq" id="XP_034232442.1">
    <property type="nucleotide sequence ID" value="XM_034376551.1"/>
</dbReference>
<evidence type="ECO:0000256" key="6">
    <source>
        <dbReference type="PROSITE-ProRule" id="PRU01024"/>
    </source>
</evidence>
<dbReference type="InterPro" id="IPR045850">
    <property type="entry name" value="TRM2_met"/>
</dbReference>
<dbReference type="EC" id="2.1.1.35" evidence="4"/>
<feature type="binding site" evidence="6">
    <location>
        <position position="384"/>
    </location>
    <ligand>
        <name>S-adenosyl-L-methionine</name>
        <dbReference type="ChEBI" id="CHEBI:59789"/>
    </ligand>
</feature>
<feature type="active site" description="Nucleophile" evidence="6">
    <location>
        <position position="412"/>
    </location>
</feature>
<feature type="binding site" evidence="6">
    <location>
        <position position="284"/>
    </location>
    <ligand>
        <name>S-adenosyl-L-methionine</name>
        <dbReference type="ChEBI" id="CHEBI:59789"/>
    </ligand>
</feature>
<sequence>MLKCVCNNLRHVGFKNTRRKYADYKIKRIEPFLAPNSEIEEINFETQEEALKDAVAPLWRVPYSEQLAMKDQWISYAVSQYFSVMNEHLNKNPKLKVPTPTIAKIVPSPVIHHYRNKDVYMVRSGVDGNPKTVGHIIGRPSQGKYVCVPPVDIISNPRHIEVAKAFQDYIRSSSLPACHNFNEGGNWTQLLVRSNAAGEVMALVKIHPQQLTQAEISDECDKLREFFTHGPGSVCQLSSLYFQSSPFSNASGKLAPYQLLSGSKHLVEKLSGREFSLSPSSFFQCNIKMAEIMYDKIMSTAGLSQATSLLDLGCGIGTISILATPFVRGTVGIDMSEEAIEDAKYNAASNSIYSANFVAGSIEKKIRLALKWLEPSTEIVAVLNPGRCGVEVSVMKVLRETPQISKVIYVACQPDHEWVIRNVLALIKPVNKKLKGTPFKFRSVVPVDMFPQTAHSELIMKFQR</sequence>
<dbReference type="GeneID" id="117640198"/>
<comment type="catalytic activity">
    <reaction evidence="5">
        <text>uridine(54) in tRNA + S-adenosyl-L-methionine = 5-methyluridine(54) in tRNA + S-adenosyl-L-homocysteine + H(+)</text>
        <dbReference type="Rhea" id="RHEA:42712"/>
        <dbReference type="Rhea" id="RHEA-COMP:10167"/>
        <dbReference type="Rhea" id="RHEA-COMP:10193"/>
        <dbReference type="ChEBI" id="CHEBI:15378"/>
        <dbReference type="ChEBI" id="CHEBI:57856"/>
        <dbReference type="ChEBI" id="CHEBI:59789"/>
        <dbReference type="ChEBI" id="CHEBI:65315"/>
        <dbReference type="ChEBI" id="CHEBI:74447"/>
        <dbReference type="EC" id="2.1.1.35"/>
    </reaction>
    <physiologicalReaction direction="left-to-right" evidence="5">
        <dbReference type="Rhea" id="RHEA:42713"/>
    </physiologicalReaction>
</comment>
<evidence type="ECO:0000256" key="4">
    <source>
        <dbReference type="ARBA" id="ARBA00033763"/>
    </source>
</evidence>
<dbReference type="InterPro" id="IPR029063">
    <property type="entry name" value="SAM-dependent_MTases_sf"/>
</dbReference>
<dbReference type="GO" id="GO:0006396">
    <property type="term" value="P:RNA processing"/>
    <property type="evidence" value="ECO:0007669"/>
    <property type="project" value="InterPro"/>
</dbReference>
<evidence type="ECO:0000256" key="5">
    <source>
        <dbReference type="ARBA" id="ARBA00047278"/>
    </source>
</evidence>
<dbReference type="InParanoid" id="A0A6P8YEZ9"/>
<dbReference type="CDD" id="cd02440">
    <property type="entry name" value="AdoMet_MTases"/>
    <property type="match status" value="1"/>
</dbReference>
<evidence type="ECO:0000256" key="3">
    <source>
        <dbReference type="ARBA" id="ARBA00022691"/>
    </source>
</evidence>
<dbReference type="Gene3D" id="2.40.50.1070">
    <property type="match status" value="1"/>
</dbReference>
<dbReference type="Proteomes" id="UP000515158">
    <property type="component" value="Unplaced"/>
</dbReference>
<evidence type="ECO:0000313" key="9">
    <source>
        <dbReference type="RefSeq" id="XP_034232442.1"/>
    </source>
</evidence>
<accession>A0A6P8YEZ9</accession>
<evidence type="ECO:0000256" key="1">
    <source>
        <dbReference type="ARBA" id="ARBA00022603"/>
    </source>
</evidence>
<keyword evidence="2 6" id="KW-0808">Transferase</keyword>
<evidence type="ECO:0000259" key="7">
    <source>
        <dbReference type="Pfam" id="PF13847"/>
    </source>
</evidence>
<organism evidence="9">
    <name type="scientific">Thrips palmi</name>
    <name type="common">Melon thrips</name>
    <dbReference type="NCBI Taxonomy" id="161013"/>
    <lineage>
        <taxon>Eukaryota</taxon>
        <taxon>Metazoa</taxon>
        <taxon>Ecdysozoa</taxon>
        <taxon>Arthropoda</taxon>
        <taxon>Hexapoda</taxon>
        <taxon>Insecta</taxon>
        <taxon>Pterygota</taxon>
        <taxon>Neoptera</taxon>
        <taxon>Paraneoptera</taxon>
        <taxon>Thysanoptera</taxon>
        <taxon>Terebrantia</taxon>
        <taxon>Thripoidea</taxon>
        <taxon>Thripidae</taxon>
        <taxon>Thrips</taxon>
    </lineage>
</organism>
<dbReference type="PANTHER" id="PTHR45904">
    <property type="entry name" value="TRNA (URACIL-5-)-METHYLTRANSFERASE"/>
    <property type="match status" value="1"/>
</dbReference>